<dbReference type="Proteomes" id="UP000281474">
    <property type="component" value="Unassembled WGS sequence"/>
</dbReference>
<sequence>MSSYVLCIFEGQKAEPNITDNLCHHLLDEDTKTILKVSFGCNIYKLYQEVVKDEYFDTYELLVEQLSNRPNLSENDKAVLEIDDPDNISDIYLFFDYDCHCSNADDEKLQVMLDTFNDPQERGLMCISYPMVEAIRHQKDSTFSEELHSTKNLTNYKKWINQNQDLDKSYHNWGAYTFDTWRSITHCHLARSNYLVNDSLTLPVLQIEQDSIFEKQLEKHISNNEVAVISAFPLMLFDYYGNELYQLFDR</sequence>
<dbReference type="AlphaFoldDB" id="A0A3L8PSC6"/>
<gene>
    <name evidence="1" type="ORF">D5018_17960</name>
</gene>
<dbReference type="RefSeq" id="WP_121840371.1">
    <property type="nucleotide sequence ID" value="NZ_ML014830.1"/>
</dbReference>
<name>A0A3L8PSC6_9GAMM</name>
<protein>
    <submittedName>
        <fullName evidence="1">Uncharacterized protein</fullName>
    </submittedName>
</protein>
<evidence type="ECO:0000313" key="1">
    <source>
        <dbReference type="EMBL" id="RLV58295.1"/>
    </source>
</evidence>
<comment type="caution">
    <text evidence="1">The sequence shown here is derived from an EMBL/GenBank/DDBJ whole genome shotgun (WGS) entry which is preliminary data.</text>
</comment>
<proteinExistence type="predicted"/>
<evidence type="ECO:0000313" key="2">
    <source>
        <dbReference type="Proteomes" id="UP000281474"/>
    </source>
</evidence>
<dbReference type="EMBL" id="QZEI01000081">
    <property type="protein sequence ID" value="RLV58295.1"/>
    <property type="molecule type" value="Genomic_DNA"/>
</dbReference>
<organism evidence="1 2">
    <name type="scientific">Parashewanella curva</name>
    <dbReference type="NCBI Taxonomy" id="2338552"/>
    <lineage>
        <taxon>Bacteria</taxon>
        <taxon>Pseudomonadati</taxon>
        <taxon>Pseudomonadota</taxon>
        <taxon>Gammaproteobacteria</taxon>
        <taxon>Alteromonadales</taxon>
        <taxon>Shewanellaceae</taxon>
        <taxon>Parashewanella</taxon>
    </lineage>
</organism>
<dbReference type="OrthoDB" id="9796831at2"/>
<keyword evidence="2" id="KW-1185">Reference proteome</keyword>
<accession>A0A3L8PSC6</accession>
<reference evidence="1 2" key="1">
    <citation type="submission" date="2018-09" db="EMBL/GenBank/DDBJ databases">
        <title>Phylogeny of the Shewanellaceae, and recommendation for two new genera, Pseudoshewanella and Parashewanella.</title>
        <authorList>
            <person name="Wang G."/>
        </authorList>
    </citation>
    <scope>NUCLEOTIDE SEQUENCE [LARGE SCALE GENOMIC DNA]</scope>
    <source>
        <strain evidence="1 2">C51</strain>
    </source>
</reference>